<accession>A0A8H4REC1</accession>
<keyword evidence="8" id="KW-1185">Reference proteome</keyword>
<dbReference type="GO" id="GO:0071970">
    <property type="term" value="P:fungal-type cell wall (1-&gt;3)-beta-D-glucan biosynthetic process"/>
    <property type="evidence" value="ECO:0007669"/>
    <property type="project" value="TreeGrafter"/>
</dbReference>
<dbReference type="AlphaFoldDB" id="A0A8H4REC1"/>
<keyword evidence="6" id="KW-0808">Transferase</keyword>
<comment type="function">
    <text evidence="6">Splits internally a 1,3-beta-glucan molecule and transfers the newly generated reducing end (the donor) to the non-reducing end of another 1,3-beta-glucan molecule (the acceptor) forming a 1,3-beta linkage, resulting in the elongation of 1,3-beta-glucan chains in the cell wall.</text>
</comment>
<keyword evidence="4" id="KW-1015">Disulfide bond</keyword>
<keyword evidence="6" id="KW-0472">Membrane</keyword>
<dbReference type="GO" id="GO:0031505">
    <property type="term" value="P:fungal-type cell wall organization"/>
    <property type="evidence" value="ECO:0007669"/>
    <property type="project" value="TreeGrafter"/>
</dbReference>
<dbReference type="InterPro" id="IPR004886">
    <property type="entry name" value="Glucanosyltransferase"/>
</dbReference>
<comment type="subcellular location">
    <subcellularLocation>
        <location evidence="1 6">Cell membrane</location>
        <topology evidence="1 6">Lipid-anchor</topology>
        <topology evidence="1 6">GPI-anchor</topology>
    </subcellularLocation>
</comment>
<dbReference type="GO" id="GO:0042124">
    <property type="term" value="F:1,3-beta-glucanosyltransferase activity"/>
    <property type="evidence" value="ECO:0007669"/>
    <property type="project" value="TreeGrafter"/>
</dbReference>
<dbReference type="PANTHER" id="PTHR31468:SF2">
    <property type="entry name" value="1,3-BETA-GLUCANOSYLTRANSFERASE GAS1"/>
    <property type="match status" value="1"/>
</dbReference>
<evidence type="ECO:0000313" key="7">
    <source>
        <dbReference type="EMBL" id="KAF4628550.1"/>
    </source>
</evidence>
<evidence type="ECO:0000256" key="6">
    <source>
        <dbReference type="RuleBase" id="RU361209"/>
    </source>
</evidence>
<organism evidence="7 8">
    <name type="scientific">Cudoniella acicularis</name>
    <dbReference type="NCBI Taxonomy" id="354080"/>
    <lineage>
        <taxon>Eukaryota</taxon>
        <taxon>Fungi</taxon>
        <taxon>Dikarya</taxon>
        <taxon>Ascomycota</taxon>
        <taxon>Pezizomycotina</taxon>
        <taxon>Leotiomycetes</taxon>
        <taxon>Helotiales</taxon>
        <taxon>Tricladiaceae</taxon>
        <taxon>Cudoniella</taxon>
    </lineage>
</organism>
<dbReference type="SUPFAM" id="SSF51445">
    <property type="entry name" value="(Trans)glycosidases"/>
    <property type="match status" value="1"/>
</dbReference>
<dbReference type="Pfam" id="PF03198">
    <property type="entry name" value="Glyco_hydro_72"/>
    <property type="match status" value="1"/>
</dbReference>
<dbReference type="PANTHER" id="PTHR31468">
    <property type="entry name" value="1,3-BETA-GLUCANOSYLTRANSFERASE GAS1"/>
    <property type="match status" value="1"/>
</dbReference>
<evidence type="ECO:0000256" key="2">
    <source>
        <dbReference type="ARBA" id="ARBA00007528"/>
    </source>
</evidence>
<dbReference type="Proteomes" id="UP000566819">
    <property type="component" value="Unassembled WGS sequence"/>
</dbReference>
<dbReference type="OrthoDB" id="421038at2759"/>
<comment type="similarity">
    <text evidence="2 6">Belongs to the glycosyl hydrolase 72 family.</text>
</comment>
<evidence type="ECO:0000256" key="5">
    <source>
        <dbReference type="ARBA" id="ARBA00023180"/>
    </source>
</evidence>
<evidence type="ECO:0000256" key="4">
    <source>
        <dbReference type="ARBA" id="ARBA00023157"/>
    </source>
</evidence>
<keyword evidence="3" id="KW-0732">Signal</keyword>
<evidence type="ECO:0000256" key="1">
    <source>
        <dbReference type="ARBA" id="ARBA00004609"/>
    </source>
</evidence>
<keyword evidence="6" id="KW-0336">GPI-anchor</keyword>
<keyword evidence="6" id="KW-0449">Lipoprotein</keyword>
<evidence type="ECO:0000313" key="8">
    <source>
        <dbReference type="Proteomes" id="UP000566819"/>
    </source>
</evidence>
<dbReference type="GO" id="GO:0098552">
    <property type="term" value="C:side of membrane"/>
    <property type="evidence" value="ECO:0007669"/>
    <property type="project" value="UniProtKB-KW"/>
</dbReference>
<dbReference type="InterPro" id="IPR017853">
    <property type="entry name" value="GH"/>
</dbReference>
<dbReference type="EC" id="2.4.1.-" evidence="6"/>
<gene>
    <name evidence="7" type="ORF">G7Y89_g9605</name>
</gene>
<name>A0A8H4REC1_9HELO</name>
<evidence type="ECO:0000256" key="3">
    <source>
        <dbReference type="ARBA" id="ARBA00022729"/>
    </source>
</evidence>
<comment type="caution">
    <text evidence="7">The sequence shown here is derived from an EMBL/GenBank/DDBJ whole genome shotgun (WGS) entry which is preliminary data.</text>
</comment>
<proteinExistence type="inferred from homology"/>
<dbReference type="GO" id="GO:0005886">
    <property type="term" value="C:plasma membrane"/>
    <property type="evidence" value="ECO:0007669"/>
    <property type="project" value="UniProtKB-SubCell"/>
</dbReference>
<dbReference type="Gene3D" id="3.20.20.80">
    <property type="entry name" value="Glycosidases"/>
    <property type="match status" value="1"/>
</dbReference>
<sequence>MWARIVKFCLALQTAIFLSAIFVDATLDPIVIVGSRFFFKTNGSEFFIRGVAYQQSSETSTIVDPLADQAGCQRDIPYLQALRTNVVHVYAVDSTQDHSACMSLLDAAGIYVLVDLPTPSAEIDRAAPTWTWGLYTSYASVIDSVQNFTNVLGFFVGNEVDGYWLRRR</sequence>
<keyword evidence="5" id="KW-0325">Glycoprotein</keyword>
<dbReference type="EMBL" id="JAAMPI010000797">
    <property type="protein sequence ID" value="KAF4628550.1"/>
    <property type="molecule type" value="Genomic_DNA"/>
</dbReference>
<protein>
    <recommendedName>
        <fullName evidence="6">1,3-beta-glucanosyltransferase</fullName>
        <ecNumber evidence="6">2.4.1.-</ecNumber>
    </recommendedName>
</protein>
<reference evidence="7 8" key="1">
    <citation type="submission" date="2020-03" db="EMBL/GenBank/DDBJ databases">
        <title>Draft Genome Sequence of Cudoniella acicularis.</title>
        <authorList>
            <person name="Buettner E."/>
            <person name="Kellner H."/>
        </authorList>
    </citation>
    <scope>NUCLEOTIDE SEQUENCE [LARGE SCALE GENOMIC DNA]</scope>
    <source>
        <strain evidence="7 8">DSM 108380</strain>
    </source>
</reference>